<dbReference type="EMBL" id="WNVG01000737">
    <property type="protein sequence ID" value="MDZ5034622.1"/>
    <property type="molecule type" value="Genomic_DNA"/>
</dbReference>
<dbReference type="GO" id="GO:0000731">
    <property type="term" value="P:DNA synthesis involved in DNA repair"/>
    <property type="evidence" value="ECO:0007669"/>
    <property type="project" value="TreeGrafter"/>
</dbReference>
<evidence type="ECO:0000313" key="3">
    <source>
        <dbReference type="EMBL" id="MDZ5034622.1"/>
    </source>
</evidence>
<dbReference type="PANTHER" id="PTHR13779:SF7">
    <property type="entry name" value="ATPASE WRNIP1"/>
    <property type="match status" value="1"/>
</dbReference>
<dbReference type="GO" id="GO:0016887">
    <property type="term" value="F:ATP hydrolysis activity"/>
    <property type="evidence" value="ECO:0007669"/>
    <property type="project" value="InterPro"/>
</dbReference>
<proteinExistence type="predicted"/>
<dbReference type="PANTHER" id="PTHR13779">
    <property type="entry name" value="WERNER HELICASE-INTERACTING PROTEIN 1 FAMILY MEMBER"/>
    <property type="match status" value="1"/>
</dbReference>
<comment type="caution">
    <text evidence="3">The sequence shown here is derived from an EMBL/GenBank/DDBJ whole genome shotgun (WGS) entry which is preliminary data.</text>
</comment>
<gene>
    <name evidence="3" type="ORF">GNF81_18160</name>
</gene>
<evidence type="ECO:0000256" key="1">
    <source>
        <dbReference type="SAM" id="Phobius"/>
    </source>
</evidence>
<dbReference type="InterPro" id="IPR003959">
    <property type="entry name" value="ATPase_AAA_core"/>
</dbReference>
<dbReference type="GO" id="GO:0006261">
    <property type="term" value="P:DNA-templated DNA replication"/>
    <property type="evidence" value="ECO:0007669"/>
    <property type="project" value="TreeGrafter"/>
</dbReference>
<dbReference type="CDD" id="cd00009">
    <property type="entry name" value="AAA"/>
    <property type="match status" value="1"/>
</dbReference>
<dbReference type="Gene3D" id="3.40.50.300">
    <property type="entry name" value="P-loop containing nucleotide triphosphate hydrolases"/>
    <property type="match status" value="1"/>
</dbReference>
<dbReference type="RefSeq" id="WP_322413047.1">
    <property type="nucleotide sequence ID" value="NZ_WNVG01000737.1"/>
</dbReference>
<dbReference type="Proteomes" id="UP001289066">
    <property type="component" value="Unassembled WGS sequence"/>
</dbReference>
<dbReference type="InterPro" id="IPR051314">
    <property type="entry name" value="AAA_ATPase_RarA/MGS1/WRNIP1"/>
</dbReference>
<dbReference type="GO" id="GO:0017116">
    <property type="term" value="F:single-stranded DNA helicase activity"/>
    <property type="evidence" value="ECO:0007669"/>
    <property type="project" value="TreeGrafter"/>
</dbReference>
<reference evidence="3" key="1">
    <citation type="submission" date="2019-11" db="EMBL/GenBank/DDBJ databases">
        <title>Characterization of Clostridium perfringens isolates from swine manure treated agricultural soils.</title>
        <authorList>
            <person name="Wushke S.T."/>
        </authorList>
    </citation>
    <scope>NUCLEOTIDE SEQUENCE</scope>
    <source>
        <strain evidence="3">X15</strain>
    </source>
</reference>
<evidence type="ECO:0000259" key="2">
    <source>
        <dbReference type="Pfam" id="PF00004"/>
    </source>
</evidence>
<sequence>MTEVLVVLQITTMLVFIYYMVNNNKGHSNNKVVIEKENIKEMDKLNKMRSIQLTQPLTEKSRPRKFEELPRQENGIKALKAALCGQNPQHVIIYGPPGVGKTAAARLVLEEAKKMEKSPFKKEAKFIEIDATTIRFDERGIADPLIGSVHDPI</sequence>
<feature type="transmembrane region" description="Helical" evidence="1">
    <location>
        <begin position="6"/>
        <end position="21"/>
    </location>
</feature>
<dbReference type="GO" id="GO:0005524">
    <property type="term" value="F:ATP binding"/>
    <property type="evidence" value="ECO:0007669"/>
    <property type="project" value="InterPro"/>
</dbReference>
<dbReference type="AlphaFoldDB" id="A0AAW9J470"/>
<dbReference type="InterPro" id="IPR027417">
    <property type="entry name" value="P-loop_NTPase"/>
</dbReference>
<protein>
    <submittedName>
        <fullName evidence="3">AAA family ATPase</fullName>
    </submittedName>
</protein>
<name>A0AAW9J470_CLOPF</name>
<feature type="non-terminal residue" evidence="3">
    <location>
        <position position="153"/>
    </location>
</feature>
<dbReference type="Pfam" id="PF00004">
    <property type="entry name" value="AAA"/>
    <property type="match status" value="1"/>
</dbReference>
<dbReference type="GO" id="GO:0008047">
    <property type="term" value="F:enzyme activator activity"/>
    <property type="evidence" value="ECO:0007669"/>
    <property type="project" value="TreeGrafter"/>
</dbReference>
<organism evidence="3 4">
    <name type="scientific">Clostridium perfringens</name>
    <dbReference type="NCBI Taxonomy" id="1502"/>
    <lineage>
        <taxon>Bacteria</taxon>
        <taxon>Bacillati</taxon>
        <taxon>Bacillota</taxon>
        <taxon>Clostridia</taxon>
        <taxon>Eubacteriales</taxon>
        <taxon>Clostridiaceae</taxon>
        <taxon>Clostridium</taxon>
    </lineage>
</organism>
<evidence type="ECO:0000313" key="4">
    <source>
        <dbReference type="Proteomes" id="UP001289066"/>
    </source>
</evidence>
<dbReference type="SUPFAM" id="SSF52540">
    <property type="entry name" value="P-loop containing nucleoside triphosphate hydrolases"/>
    <property type="match status" value="1"/>
</dbReference>
<keyword evidence="1" id="KW-0472">Membrane</keyword>
<keyword evidence="1" id="KW-0812">Transmembrane</keyword>
<accession>A0AAW9J470</accession>
<feature type="domain" description="ATPase AAA-type core" evidence="2">
    <location>
        <begin position="91"/>
        <end position="135"/>
    </location>
</feature>
<keyword evidence="1" id="KW-1133">Transmembrane helix</keyword>